<proteinExistence type="predicted"/>
<dbReference type="EMBL" id="NOVD01000053">
    <property type="protein sequence ID" value="PCK23251.1"/>
    <property type="molecule type" value="Genomic_DNA"/>
</dbReference>
<reference evidence="1 2" key="1">
    <citation type="submission" date="2017-07" db="EMBL/GenBank/DDBJ databases">
        <title>Draft sequence of Rhodococcus enclensis 23b-28.</title>
        <authorList>
            <person name="Besaury L."/>
            <person name="Sancelme M."/>
            <person name="Amato P."/>
            <person name="Lallement A."/>
            <person name="Delort A.-M."/>
        </authorList>
    </citation>
    <scope>NUCLEOTIDE SEQUENCE [LARGE SCALE GENOMIC DNA]</scope>
    <source>
        <strain evidence="1 2">23b-28</strain>
    </source>
</reference>
<evidence type="ECO:0000313" key="1">
    <source>
        <dbReference type="EMBL" id="PCK23251.1"/>
    </source>
</evidence>
<evidence type="ECO:0000313" key="2">
    <source>
        <dbReference type="Proteomes" id="UP000230886"/>
    </source>
</evidence>
<organism evidence="1 2">
    <name type="scientific">Rhodococcus qingshengii</name>
    <dbReference type="NCBI Taxonomy" id="334542"/>
    <lineage>
        <taxon>Bacteria</taxon>
        <taxon>Bacillati</taxon>
        <taxon>Actinomycetota</taxon>
        <taxon>Actinomycetes</taxon>
        <taxon>Mycobacteriales</taxon>
        <taxon>Nocardiaceae</taxon>
        <taxon>Rhodococcus</taxon>
        <taxon>Rhodococcus erythropolis group</taxon>
    </lineage>
</organism>
<protein>
    <submittedName>
        <fullName evidence="1">Uncharacterized protein</fullName>
    </submittedName>
</protein>
<comment type="caution">
    <text evidence="1">The sequence shown here is derived from an EMBL/GenBank/DDBJ whole genome shotgun (WGS) entry which is preliminary data.</text>
</comment>
<gene>
    <name evidence="1" type="ORF">CHR55_30335</name>
</gene>
<accession>A0A2A5J2P3</accession>
<dbReference type="Proteomes" id="UP000230886">
    <property type="component" value="Unassembled WGS sequence"/>
</dbReference>
<sequence>MPKKLQIAALKTVEPIEGVEQHHRNNSLRSDLEEREIAVLEVLRAPDNYVEGGITRLAGALHLLVDSGDVRISALRTAVSRETSLVRKNFVDLELRLAVRVAV</sequence>
<name>A0A2A5J2P3_RHOSG</name>
<dbReference type="AlphaFoldDB" id="A0A2A5J2P3"/>